<reference evidence="12" key="1">
    <citation type="submission" date="2016-10" db="EMBL/GenBank/DDBJ databases">
        <authorList>
            <person name="Varghese N."/>
            <person name="Submissions S."/>
        </authorList>
    </citation>
    <scope>NUCLEOTIDE SEQUENCE [LARGE SCALE GENOMIC DNA]</scope>
    <source>
        <strain evidence="12">CCM 7469</strain>
    </source>
</reference>
<dbReference type="CDD" id="cd13131">
    <property type="entry name" value="MATE_NorM_like"/>
    <property type="match status" value="1"/>
</dbReference>
<keyword evidence="5 10" id="KW-0812">Transmembrane</keyword>
<evidence type="ECO:0000256" key="3">
    <source>
        <dbReference type="ARBA" id="ARBA00022449"/>
    </source>
</evidence>
<dbReference type="EMBL" id="FNDS01000008">
    <property type="protein sequence ID" value="SDI34767.1"/>
    <property type="molecule type" value="Genomic_DNA"/>
</dbReference>
<evidence type="ECO:0000256" key="8">
    <source>
        <dbReference type="ARBA" id="ARBA00023136"/>
    </source>
</evidence>
<feature type="transmembrane region" description="Helical" evidence="10">
    <location>
        <begin position="249"/>
        <end position="270"/>
    </location>
</feature>
<evidence type="ECO:0000256" key="9">
    <source>
        <dbReference type="ARBA" id="ARBA00031636"/>
    </source>
</evidence>
<comment type="subcellular location">
    <subcellularLocation>
        <location evidence="1">Cell inner membrane</location>
        <topology evidence="1">Multi-pass membrane protein</topology>
    </subcellularLocation>
</comment>
<feature type="transmembrane region" description="Helical" evidence="10">
    <location>
        <begin position="159"/>
        <end position="178"/>
    </location>
</feature>
<evidence type="ECO:0000256" key="10">
    <source>
        <dbReference type="SAM" id="Phobius"/>
    </source>
</evidence>
<feature type="transmembrane region" description="Helical" evidence="10">
    <location>
        <begin position="393"/>
        <end position="417"/>
    </location>
</feature>
<evidence type="ECO:0000256" key="7">
    <source>
        <dbReference type="ARBA" id="ARBA00023065"/>
    </source>
</evidence>
<name>A0A1G8JUK8_9PSED</name>
<dbReference type="STRING" id="428992.SAMN05216272_10870"/>
<dbReference type="RefSeq" id="WP_090264943.1">
    <property type="nucleotide sequence ID" value="NZ_FNDS01000008.1"/>
</dbReference>
<evidence type="ECO:0000313" key="11">
    <source>
        <dbReference type="EMBL" id="SDI34767.1"/>
    </source>
</evidence>
<evidence type="ECO:0000256" key="1">
    <source>
        <dbReference type="ARBA" id="ARBA00004429"/>
    </source>
</evidence>
<feature type="transmembrane region" description="Helical" evidence="10">
    <location>
        <begin position="317"/>
        <end position="335"/>
    </location>
</feature>
<keyword evidence="6 10" id="KW-1133">Transmembrane helix</keyword>
<keyword evidence="4" id="KW-1003">Cell membrane</keyword>
<proteinExistence type="predicted"/>
<dbReference type="GO" id="GO:0042910">
    <property type="term" value="F:xenobiotic transmembrane transporter activity"/>
    <property type="evidence" value="ECO:0007669"/>
    <property type="project" value="InterPro"/>
</dbReference>
<dbReference type="NCBIfam" id="TIGR00797">
    <property type="entry name" value="matE"/>
    <property type="match status" value="1"/>
</dbReference>
<feature type="transmembrane region" description="Helical" evidence="10">
    <location>
        <begin position="276"/>
        <end position="296"/>
    </location>
</feature>
<keyword evidence="12" id="KW-1185">Reference proteome</keyword>
<dbReference type="PIRSF" id="PIRSF006603">
    <property type="entry name" value="DinF"/>
    <property type="match status" value="1"/>
</dbReference>
<feature type="transmembrane region" description="Helical" evidence="10">
    <location>
        <begin position="12"/>
        <end position="32"/>
    </location>
</feature>
<evidence type="ECO:0000313" key="12">
    <source>
        <dbReference type="Proteomes" id="UP000199636"/>
    </source>
</evidence>
<dbReference type="PANTHER" id="PTHR43298:SF2">
    <property type="entry name" value="FMN_FAD EXPORTER YEEO-RELATED"/>
    <property type="match status" value="1"/>
</dbReference>
<evidence type="ECO:0000256" key="5">
    <source>
        <dbReference type="ARBA" id="ARBA00022692"/>
    </source>
</evidence>
<feature type="transmembrane region" description="Helical" evidence="10">
    <location>
        <begin position="355"/>
        <end position="372"/>
    </location>
</feature>
<dbReference type="Proteomes" id="UP000199636">
    <property type="component" value="Unassembled WGS sequence"/>
</dbReference>
<protein>
    <recommendedName>
        <fullName evidence="9">Multidrug-efflux transporter</fullName>
    </recommendedName>
</protein>
<dbReference type="InterPro" id="IPR050222">
    <property type="entry name" value="MATE_MdtK"/>
</dbReference>
<feature type="transmembrane region" description="Helical" evidence="10">
    <location>
        <begin position="190"/>
        <end position="212"/>
    </location>
</feature>
<evidence type="ECO:0000256" key="4">
    <source>
        <dbReference type="ARBA" id="ARBA00022475"/>
    </source>
</evidence>
<dbReference type="NCBIfam" id="NF001214">
    <property type="entry name" value="PRK00187.1"/>
    <property type="match status" value="1"/>
</dbReference>
<dbReference type="GO" id="GO:0015297">
    <property type="term" value="F:antiporter activity"/>
    <property type="evidence" value="ECO:0007669"/>
    <property type="project" value="UniProtKB-KW"/>
</dbReference>
<sequence length="469" mass="49101">MTSPYRTELRAILRLAGPLIAAQLAYVAMVFTDTLMMGKLGPQALASGGLGASAYAFVSTLCSGVVAASGNLVAIRHGARDSAGVVRATQAGLWVALGLTLLAGLLLWHLRPALLAFGQAAETVQGTMSFLHSILFALPGFLAFMVLRGFTSAIERSGPVMAISAIGALANLGLNYAFLEGWFGLPRLGLAGIGLVSAVVMNLLPLILALYLRWHPGYAHYPLLRGLLRPDWRGIGETLRLGLPIGGTYAVESGMFSVATLCMGAIGAGALAAHQIAIQSVYVAFMLPVGISYAVTFRIGQHYGAGRLLEARRSGRVGIGFGALCMFAFALLFWLAPRPVVGLFLDLDTPDNQAVVQLAVSLLAIAAWFELFDGTQSIAMGALRGLKDARTTFLVGLVGYWLAGVPLAWLLAFPLGWGAPGVWWGLAAGLAAGLACTALGLCLAFETRSARLLQPRAPATLSCPLNPAA</sequence>
<keyword evidence="8 10" id="KW-0472">Membrane</keyword>
<dbReference type="Pfam" id="PF01554">
    <property type="entry name" value="MatE"/>
    <property type="match status" value="2"/>
</dbReference>
<feature type="transmembrane region" description="Helical" evidence="10">
    <location>
        <begin position="52"/>
        <end position="79"/>
    </location>
</feature>
<dbReference type="GO" id="GO:0005886">
    <property type="term" value="C:plasma membrane"/>
    <property type="evidence" value="ECO:0007669"/>
    <property type="project" value="UniProtKB-SubCell"/>
</dbReference>
<dbReference type="InterPro" id="IPR048279">
    <property type="entry name" value="MdtK-like"/>
</dbReference>
<dbReference type="InterPro" id="IPR002528">
    <property type="entry name" value="MATE_fam"/>
</dbReference>
<keyword evidence="3" id="KW-0050">Antiport</keyword>
<evidence type="ECO:0000256" key="2">
    <source>
        <dbReference type="ARBA" id="ARBA00022448"/>
    </source>
</evidence>
<dbReference type="PANTHER" id="PTHR43298">
    <property type="entry name" value="MULTIDRUG RESISTANCE PROTEIN NORM-RELATED"/>
    <property type="match status" value="1"/>
</dbReference>
<keyword evidence="2" id="KW-0813">Transport</keyword>
<feature type="transmembrane region" description="Helical" evidence="10">
    <location>
        <begin position="91"/>
        <end position="110"/>
    </location>
</feature>
<feature type="transmembrane region" description="Helical" evidence="10">
    <location>
        <begin position="130"/>
        <end position="147"/>
    </location>
</feature>
<dbReference type="GO" id="GO:0006811">
    <property type="term" value="P:monoatomic ion transport"/>
    <property type="evidence" value="ECO:0007669"/>
    <property type="project" value="UniProtKB-KW"/>
</dbReference>
<keyword evidence="7" id="KW-0406">Ion transport</keyword>
<gene>
    <name evidence="11" type="ORF">SAMN05216272_10870</name>
</gene>
<feature type="transmembrane region" description="Helical" evidence="10">
    <location>
        <begin position="423"/>
        <end position="445"/>
    </location>
</feature>
<dbReference type="OrthoDB" id="9780160at2"/>
<accession>A0A1G8JUK8</accession>
<evidence type="ECO:0000256" key="6">
    <source>
        <dbReference type="ARBA" id="ARBA00022989"/>
    </source>
</evidence>
<dbReference type="AlphaFoldDB" id="A0A1G8JUK8"/>
<organism evidence="11 12">
    <name type="scientific">Pseudomonas panipatensis</name>
    <dbReference type="NCBI Taxonomy" id="428992"/>
    <lineage>
        <taxon>Bacteria</taxon>
        <taxon>Pseudomonadati</taxon>
        <taxon>Pseudomonadota</taxon>
        <taxon>Gammaproteobacteria</taxon>
        <taxon>Pseudomonadales</taxon>
        <taxon>Pseudomonadaceae</taxon>
        <taxon>Pseudomonas</taxon>
    </lineage>
</organism>